<feature type="compositionally biased region" description="Polar residues" evidence="2">
    <location>
        <begin position="245"/>
        <end position="256"/>
    </location>
</feature>
<feature type="coiled-coil region" evidence="1">
    <location>
        <begin position="267"/>
        <end position="329"/>
    </location>
</feature>
<keyword evidence="3" id="KW-0812">Transmembrane</keyword>
<accession>A0A450W785</accession>
<keyword evidence="3" id="KW-1133">Transmembrane helix</keyword>
<feature type="transmembrane region" description="Helical" evidence="3">
    <location>
        <begin position="135"/>
        <end position="157"/>
    </location>
</feature>
<feature type="region of interest" description="Disordered" evidence="2">
    <location>
        <begin position="230"/>
        <end position="256"/>
    </location>
</feature>
<feature type="transmembrane region" description="Helical" evidence="3">
    <location>
        <begin position="76"/>
        <end position="94"/>
    </location>
</feature>
<feature type="transmembrane region" description="Helical" evidence="3">
    <location>
        <begin position="50"/>
        <end position="70"/>
    </location>
</feature>
<keyword evidence="3" id="KW-0472">Membrane</keyword>
<name>A0A450W785_9GAMM</name>
<protein>
    <submittedName>
        <fullName evidence="4">Uncharacterized protein</fullName>
    </submittedName>
</protein>
<dbReference type="AlphaFoldDB" id="A0A450W785"/>
<gene>
    <name evidence="4" type="ORF">BECKLPF1236B_GA0070989_10418</name>
</gene>
<proteinExistence type="predicted"/>
<keyword evidence="1" id="KW-0175">Coiled coil</keyword>
<feature type="transmembrane region" description="Helical" evidence="3">
    <location>
        <begin position="101"/>
        <end position="123"/>
    </location>
</feature>
<feature type="transmembrane region" description="Helical" evidence="3">
    <location>
        <begin position="17"/>
        <end position="38"/>
    </location>
</feature>
<evidence type="ECO:0000256" key="1">
    <source>
        <dbReference type="SAM" id="Coils"/>
    </source>
</evidence>
<dbReference type="EMBL" id="CAADFK010000041">
    <property type="protein sequence ID" value="VFK12879.1"/>
    <property type="molecule type" value="Genomic_DNA"/>
</dbReference>
<sequence>MIQTIIAVLTVYTLSLWLFPVSSASIFYGFSAMVLLLAMIRGQNGRRIPGIVPGFVSMASAVMLLLFFLAKMKLDFPDFVGLFVGFYCGFVLLLRLFLNRIATWIVLGLAVVLIFALESRYYGNSGYTVALRHSIALLTVLASLFAGAVSESIDWALRRIRYGRRTDDFMFMNRFLTKGPMISKSKFRLGSLPRTLSKQPRNGSLSLLMIVPYLMALSISAQEVSAGGANDIERPANAPPMESVPTPNISRGASPSVDSAALKIDRCAREENLAKRINDLLAECEAERDQCISPSLDLQKRLDQSLVERRRLTAENQALRERIERIQAKPCLAEAQNKGASRMSGVSLEPLRRLLTGNASEADLLASGRALQEQGLPNKAASVYRQIALRYDSPKAMRRIGEIHDPRALFPKRHGQMDAPAPGYAVFWYRKARDKGDKTARARLQALIEWARARPSGSALAWEIRQSLGK</sequence>
<evidence type="ECO:0000256" key="2">
    <source>
        <dbReference type="SAM" id="MobiDB-lite"/>
    </source>
</evidence>
<organism evidence="4">
    <name type="scientific">Candidatus Kentrum sp. LPFa</name>
    <dbReference type="NCBI Taxonomy" id="2126335"/>
    <lineage>
        <taxon>Bacteria</taxon>
        <taxon>Pseudomonadati</taxon>
        <taxon>Pseudomonadota</taxon>
        <taxon>Gammaproteobacteria</taxon>
        <taxon>Candidatus Kentrum</taxon>
    </lineage>
</organism>
<reference evidence="4" key="1">
    <citation type="submission" date="2019-02" db="EMBL/GenBank/DDBJ databases">
        <authorList>
            <person name="Gruber-Vodicka R. H."/>
            <person name="Seah K. B. B."/>
        </authorList>
    </citation>
    <scope>NUCLEOTIDE SEQUENCE</scope>
    <source>
        <strain evidence="4">BECK_S313</strain>
    </source>
</reference>
<evidence type="ECO:0000256" key="3">
    <source>
        <dbReference type="SAM" id="Phobius"/>
    </source>
</evidence>
<evidence type="ECO:0000313" key="4">
    <source>
        <dbReference type="EMBL" id="VFK12879.1"/>
    </source>
</evidence>